<geneLocation type="plasmid" evidence="3 4">
    <name>pTM1</name>
</geneLocation>
<evidence type="ECO:0000256" key="2">
    <source>
        <dbReference type="SAM" id="SignalP"/>
    </source>
</evidence>
<dbReference type="GO" id="GO:0055085">
    <property type="term" value="P:transmembrane transport"/>
    <property type="evidence" value="ECO:0007669"/>
    <property type="project" value="InterPro"/>
</dbReference>
<evidence type="ECO:0000313" key="3">
    <source>
        <dbReference type="EMBL" id="AFK55971.1"/>
    </source>
</evidence>
<keyword evidence="4" id="KW-1185">Reference proteome</keyword>
<dbReference type="PANTHER" id="PTHR33376:SF15">
    <property type="entry name" value="BLL6794 PROTEIN"/>
    <property type="match status" value="1"/>
</dbReference>
<name>I3TT83_TISMK</name>
<evidence type="ECO:0000313" key="4">
    <source>
        <dbReference type="Proteomes" id="UP000005258"/>
    </source>
</evidence>
<protein>
    <recommendedName>
        <fullName evidence="5">C4-dicarboxylate ABC transporter substrate-binding protein</fullName>
    </recommendedName>
</protein>
<dbReference type="AlphaFoldDB" id="I3TT83"/>
<keyword evidence="1 2" id="KW-0732">Signal</keyword>
<evidence type="ECO:0008006" key="5">
    <source>
        <dbReference type="Google" id="ProtNLM"/>
    </source>
</evidence>
<dbReference type="Gene3D" id="3.40.190.170">
    <property type="entry name" value="Bacterial extracellular solute-binding protein, family 7"/>
    <property type="match status" value="1"/>
</dbReference>
<evidence type="ECO:0000256" key="1">
    <source>
        <dbReference type="ARBA" id="ARBA00022729"/>
    </source>
</evidence>
<dbReference type="Pfam" id="PF03480">
    <property type="entry name" value="DctP"/>
    <property type="match status" value="1"/>
</dbReference>
<gene>
    <name evidence="3" type="ordered locus">TMO_a0568</name>
</gene>
<proteinExistence type="predicted"/>
<dbReference type="KEGG" id="tmo:TMO_a0568"/>
<accession>I3TT83</accession>
<feature type="chain" id="PRO_5003679777" description="C4-dicarboxylate ABC transporter substrate-binding protein" evidence="2">
    <location>
        <begin position="37"/>
        <end position="382"/>
    </location>
</feature>
<dbReference type="HOGENOM" id="CLU_060692_0_0_5"/>
<keyword evidence="3" id="KW-0614">Plasmid</keyword>
<dbReference type="InterPro" id="IPR018389">
    <property type="entry name" value="DctP_fam"/>
</dbReference>
<dbReference type="RefSeq" id="WP_014747648.1">
    <property type="nucleotide sequence ID" value="NC_017957.2"/>
</dbReference>
<sequence>MRRYAFAPRRATRALISGAALAVLSLGLPAAGPATAATFTYGSGVPERSSANQQGVLPILADITRATDGRVAFTPILGGQLVSIANGFDGIRDGVVDAGFFIGQLTGSQLPYSSLIAEMTGLGGDPYATMGAINEIFFVGCQNCRDEVKMAGIVPILMQSASPLAMMCTKPAQAAADLAGRRVSVVGSPEARWAAALGMTPVRSNITDILPALQLGQSDCTLLGLAWIRSYGLQDTVKSVIEMPQGIIAGAVPIAFNRKSWEKISKEDRAAIVKLMPAAVWNYVTEAYVAQDARVKAALADKVTFSPGDEAMKTRWTGFQDGEVAALKALARDRGLADGDAVVDRMVATFRIWHERLLPKFQGDRAAFEQILTERVFSKYPF</sequence>
<feature type="signal peptide" evidence="2">
    <location>
        <begin position="1"/>
        <end position="36"/>
    </location>
</feature>
<reference evidence="3 4" key="1">
    <citation type="journal article" date="2012" name="J. Am. Chem. Soc.">
        <title>Bacterial biosynthesis and maturation of the didemnin anti-cancer agents.</title>
        <authorList>
            <person name="Xu Y."/>
            <person name="Kersten R.D."/>
            <person name="Nam S.J."/>
            <person name="Lu L."/>
            <person name="Al-Suwailem A.M."/>
            <person name="Zheng H."/>
            <person name="Fenical W."/>
            <person name="Dorrestein P.C."/>
            <person name="Moore B.S."/>
            <person name="Qian P.Y."/>
        </authorList>
    </citation>
    <scope>NUCLEOTIDE SEQUENCE [LARGE SCALE GENOMIC DNA]</scope>
    <source>
        <strain evidence="3 4">KA081020-065</strain>
    </source>
</reference>
<dbReference type="InterPro" id="IPR038404">
    <property type="entry name" value="TRAP_DctP_sf"/>
</dbReference>
<organism evidence="3 4">
    <name type="scientific">Tistrella mobilis (strain KA081020-065)</name>
    <dbReference type="NCBI Taxonomy" id="1110502"/>
    <lineage>
        <taxon>Bacteria</taxon>
        <taxon>Pseudomonadati</taxon>
        <taxon>Pseudomonadota</taxon>
        <taxon>Alphaproteobacteria</taxon>
        <taxon>Geminicoccales</taxon>
        <taxon>Geminicoccaceae</taxon>
        <taxon>Tistrella</taxon>
    </lineage>
</organism>
<dbReference type="EMBL" id="CP003237">
    <property type="protein sequence ID" value="AFK55971.1"/>
    <property type="molecule type" value="Genomic_DNA"/>
</dbReference>
<dbReference type="Proteomes" id="UP000005258">
    <property type="component" value="Plasmid pTM1"/>
</dbReference>
<dbReference type="PANTHER" id="PTHR33376">
    <property type="match status" value="1"/>
</dbReference>